<dbReference type="Proteomes" id="UP000295281">
    <property type="component" value="Unassembled WGS sequence"/>
</dbReference>
<organism evidence="13 14">
    <name type="scientific">Actinorugispora endophytica</name>
    <dbReference type="NCBI Taxonomy" id="1605990"/>
    <lineage>
        <taxon>Bacteria</taxon>
        <taxon>Bacillati</taxon>
        <taxon>Actinomycetota</taxon>
        <taxon>Actinomycetes</taxon>
        <taxon>Streptosporangiales</taxon>
        <taxon>Nocardiopsidaceae</taxon>
        <taxon>Actinorugispora</taxon>
    </lineage>
</organism>
<feature type="region of interest" description="Disordered" evidence="9">
    <location>
        <begin position="756"/>
        <end position="819"/>
    </location>
</feature>
<dbReference type="PANTHER" id="PTHR31983:SF0">
    <property type="entry name" value="GLUCAN ENDO-1,3-BETA-D-GLUCOSIDASE 2"/>
    <property type="match status" value="1"/>
</dbReference>
<dbReference type="InterPro" id="IPR005200">
    <property type="entry name" value="Endo-beta-glucanase"/>
</dbReference>
<evidence type="ECO:0000313" key="13">
    <source>
        <dbReference type="EMBL" id="TDQ48244.1"/>
    </source>
</evidence>
<keyword evidence="6" id="KW-0326">Glycosidase</keyword>
<evidence type="ECO:0000256" key="2">
    <source>
        <dbReference type="ARBA" id="ARBA00010730"/>
    </source>
</evidence>
<dbReference type="EMBL" id="SNYN01000019">
    <property type="protein sequence ID" value="TDQ48244.1"/>
    <property type="molecule type" value="Genomic_DNA"/>
</dbReference>
<sequence length="941" mass="100526">MSHTPQRRWRRAFAPAAAVALLSGTILVAQAPPASAEPVQVGAGSYTTTPPAGASGPGDLNGAPVSPKVTADFDKPVATNDWWSSLIFQRYPDNPYGENLYAHPLSFKARSDGLEIGHTATPQIVADGLKYEYPHSPDLTLGVQGLDAPSARVADYSDWTVTADLSDSSRTLRATVGQGLPFAYADVSGGPVRVEFSAAPTIWHQDGGVLGATVNGRHYALFAPSGTAWSGSGTVLTADVGAEGYASVAALPDPADLDTYAEHAYSFVTGSTLTYDYDPDAATLTSRYGVTTEAREGSSQGTLLALYPHQWKESDTPLTDLEYASPRGPMRVVEGDHFTTELTTQGVLPSLPTVDSADHQRLRALIDAELDADDPWKGATDTYWSGKALGRLAQLVPIADSIGYDAGRDELLGLLKGRMEDWLTADGDGDDAQFHYNSQWDTLIGYPASFGSDSELNDHDFHYGYFVTAAATIARYDRAWIGQDQWGAMVETVLKDANNPDRGDDRFPWMRSFSPYAGHGWASGHAGFAAGNNQESSSEAMHFAASTALLGSLTGDDELRDLGVYMHTTQASAMSRYWQNSDGDNFPDAFAHDVVGMVWGDGGDHRIWWDGSPEELYGINYLPITAGSLYLGHDTEHAAAMHDSLVSRLGRDPQVWREIHWAHQALSDPQGALSGFEAQWQAYEPESGSSKAHTYQWLSTLAEVGTVDTSVTADTPHYAVFTKDGTRTHAAFNAGTQPITVTFSDGAELTVQPGRLATEEGDSGPDPDPDPTDPDDPGDLGDGTLHLGDGTLSGTPGAAADLDIPSAGGANHDGTPANPAVFEIDDVTATHDTGQTTRFTLPVDSGSSVGNAVQARVSYDLQGDGTFDRIETYNYFATNDLPGWETYTQAQGTRSSTGQLGDLDNGTVRLELWSALGNQDSRIRTGGPDGDPAVLRIPFHD</sequence>
<evidence type="ECO:0000259" key="11">
    <source>
        <dbReference type="Pfam" id="PF03639"/>
    </source>
</evidence>
<dbReference type="RefSeq" id="WP_133742814.1">
    <property type="nucleotide sequence ID" value="NZ_SNYN01000019.1"/>
</dbReference>
<evidence type="ECO:0000256" key="4">
    <source>
        <dbReference type="ARBA" id="ARBA00022801"/>
    </source>
</evidence>
<dbReference type="GO" id="GO:0071555">
    <property type="term" value="P:cell wall organization"/>
    <property type="evidence" value="ECO:0007669"/>
    <property type="project" value="UniProtKB-KW"/>
</dbReference>
<evidence type="ECO:0000256" key="8">
    <source>
        <dbReference type="ARBA" id="ARBA00023326"/>
    </source>
</evidence>
<keyword evidence="8" id="KW-0624">Polysaccharide degradation</keyword>
<keyword evidence="14" id="KW-1185">Reference proteome</keyword>
<feature type="signal peptide" evidence="10">
    <location>
        <begin position="1"/>
        <end position="31"/>
    </location>
</feature>
<dbReference type="PROSITE" id="PS51318">
    <property type="entry name" value="TAT"/>
    <property type="match status" value="1"/>
</dbReference>
<feature type="domain" description="Glycosyl hydrolase family 81 C-terminal" evidence="12">
    <location>
        <begin position="358"/>
        <end position="692"/>
    </location>
</feature>
<gene>
    <name evidence="13" type="ORF">EV190_11958</name>
</gene>
<evidence type="ECO:0000256" key="10">
    <source>
        <dbReference type="SAM" id="SignalP"/>
    </source>
</evidence>
<dbReference type="InterPro" id="IPR040720">
    <property type="entry name" value="GH81_C"/>
</dbReference>
<dbReference type="AlphaFoldDB" id="A0A4R6UXB8"/>
<name>A0A4R6UXB8_9ACTN</name>
<feature type="region of interest" description="Disordered" evidence="9">
    <location>
        <begin position="38"/>
        <end position="65"/>
    </location>
</feature>
<dbReference type="GO" id="GO:0000272">
    <property type="term" value="P:polysaccharide catabolic process"/>
    <property type="evidence" value="ECO:0007669"/>
    <property type="project" value="UniProtKB-KW"/>
</dbReference>
<evidence type="ECO:0000313" key="14">
    <source>
        <dbReference type="Proteomes" id="UP000295281"/>
    </source>
</evidence>
<comment type="caution">
    <text evidence="13">The sequence shown here is derived from an EMBL/GenBank/DDBJ whole genome shotgun (WGS) entry which is preliminary data.</text>
</comment>
<feature type="chain" id="PRO_5038509187" description="glucan endo-1,3-beta-D-glucosidase" evidence="10">
    <location>
        <begin position="32"/>
        <end position="941"/>
    </location>
</feature>
<keyword evidence="4" id="KW-0378">Hydrolase</keyword>
<evidence type="ECO:0000256" key="7">
    <source>
        <dbReference type="ARBA" id="ARBA00023316"/>
    </source>
</evidence>
<dbReference type="GO" id="GO:0042973">
    <property type="term" value="F:glucan endo-1,3-beta-D-glucosidase activity"/>
    <property type="evidence" value="ECO:0007669"/>
    <property type="project" value="UniProtKB-EC"/>
</dbReference>
<dbReference type="OrthoDB" id="5480482at2"/>
<dbReference type="InterPro" id="IPR006311">
    <property type="entry name" value="TAT_signal"/>
</dbReference>
<evidence type="ECO:0000256" key="1">
    <source>
        <dbReference type="ARBA" id="ARBA00000382"/>
    </source>
</evidence>
<dbReference type="EC" id="3.2.1.39" evidence="3"/>
<keyword evidence="5" id="KW-0119">Carbohydrate metabolism</keyword>
<keyword evidence="7" id="KW-0961">Cell wall biogenesis/degradation</keyword>
<accession>A0A4R6UXB8</accession>
<evidence type="ECO:0000256" key="6">
    <source>
        <dbReference type="ARBA" id="ARBA00023295"/>
    </source>
</evidence>
<dbReference type="GO" id="GO:0052861">
    <property type="term" value="F:endo-1,3(4)-beta-glucanase activity"/>
    <property type="evidence" value="ECO:0007669"/>
    <property type="project" value="InterPro"/>
</dbReference>
<evidence type="ECO:0000256" key="9">
    <source>
        <dbReference type="SAM" id="MobiDB-lite"/>
    </source>
</evidence>
<dbReference type="PROSITE" id="PS52008">
    <property type="entry name" value="GH81"/>
    <property type="match status" value="1"/>
</dbReference>
<proteinExistence type="inferred from homology"/>
<keyword evidence="10" id="KW-0732">Signal</keyword>
<feature type="compositionally biased region" description="Low complexity" evidence="9">
    <location>
        <begin position="782"/>
        <end position="795"/>
    </location>
</feature>
<comment type="similarity">
    <text evidence="2">Belongs to the glycosyl hydrolase 81 family.</text>
</comment>
<dbReference type="PANTHER" id="PTHR31983">
    <property type="entry name" value="ENDO-1,3(4)-BETA-GLUCANASE 1"/>
    <property type="match status" value="1"/>
</dbReference>
<evidence type="ECO:0000256" key="5">
    <source>
        <dbReference type="ARBA" id="ARBA00023277"/>
    </source>
</evidence>
<dbReference type="InterPro" id="IPR040451">
    <property type="entry name" value="GH81_N"/>
</dbReference>
<comment type="catalytic activity">
    <reaction evidence="1">
        <text>Hydrolysis of (1-&gt;3)-beta-D-glucosidic linkages in (1-&gt;3)-beta-D-glucans.</text>
        <dbReference type="EC" id="3.2.1.39"/>
    </reaction>
</comment>
<evidence type="ECO:0000259" key="12">
    <source>
        <dbReference type="Pfam" id="PF17652"/>
    </source>
</evidence>
<protein>
    <recommendedName>
        <fullName evidence="3">glucan endo-1,3-beta-D-glucosidase</fullName>
        <ecNumber evidence="3">3.2.1.39</ecNumber>
    </recommendedName>
</protein>
<dbReference type="Gene3D" id="2.70.98.30">
    <property type="entry name" value="Golgi alpha-mannosidase II, domain 4"/>
    <property type="match status" value="1"/>
</dbReference>
<feature type="domain" description="Glycosyl hydrolase family 81 N-terminal" evidence="11">
    <location>
        <begin position="64"/>
        <end position="341"/>
    </location>
</feature>
<dbReference type="Pfam" id="PF17652">
    <property type="entry name" value="Glyco_hydro81C"/>
    <property type="match status" value="1"/>
</dbReference>
<dbReference type="Pfam" id="PF03639">
    <property type="entry name" value="Glyco_hydro_81"/>
    <property type="match status" value="1"/>
</dbReference>
<feature type="compositionally biased region" description="Acidic residues" evidence="9">
    <location>
        <begin position="759"/>
        <end position="779"/>
    </location>
</feature>
<evidence type="ECO:0000256" key="3">
    <source>
        <dbReference type="ARBA" id="ARBA00012780"/>
    </source>
</evidence>
<reference evidence="13 14" key="1">
    <citation type="submission" date="2019-03" db="EMBL/GenBank/DDBJ databases">
        <title>Genomic Encyclopedia of Type Strains, Phase IV (KMG-IV): sequencing the most valuable type-strain genomes for metagenomic binning, comparative biology and taxonomic classification.</title>
        <authorList>
            <person name="Goeker M."/>
        </authorList>
    </citation>
    <scope>NUCLEOTIDE SEQUENCE [LARGE SCALE GENOMIC DNA]</scope>
    <source>
        <strain evidence="13 14">DSM 46770</strain>
    </source>
</reference>